<evidence type="ECO:0000256" key="2">
    <source>
        <dbReference type="ARBA" id="ARBA00023180"/>
    </source>
</evidence>
<comment type="caution">
    <text evidence="4">The sequence shown here is derived from an EMBL/GenBank/DDBJ whole genome shotgun (WGS) entry which is preliminary data.</text>
</comment>
<dbReference type="InterPro" id="IPR008972">
    <property type="entry name" value="Cupredoxin"/>
</dbReference>
<dbReference type="Gene3D" id="2.60.40.420">
    <property type="entry name" value="Cupredoxins - blue copper proteins"/>
    <property type="match status" value="1"/>
</dbReference>
<evidence type="ECO:0000259" key="3">
    <source>
        <dbReference type="PROSITE" id="PS51485"/>
    </source>
</evidence>
<protein>
    <recommendedName>
        <fullName evidence="3">Phytocyanin domain-containing protein</fullName>
    </recommendedName>
</protein>
<organism evidence="4 5">
    <name type="scientific">Ambrosia artemisiifolia</name>
    <name type="common">Common ragweed</name>
    <dbReference type="NCBI Taxonomy" id="4212"/>
    <lineage>
        <taxon>Eukaryota</taxon>
        <taxon>Viridiplantae</taxon>
        <taxon>Streptophyta</taxon>
        <taxon>Embryophyta</taxon>
        <taxon>Tracheophyta</taxon>
        <taxon>Spermatophyta</taxon>
        <taxon>Magnoliopsida</taxon>
        <taxon>eudicotyledons</taxon>
        <taxon>Gunneridae</taxon>
        <taxon>Pentapetalae</taxon>
        <taxon>asterids</taxon>
        <taxon>campanulids</taxon>
        <taxon>Asterales</taxon>
        <taxon>Asteraceae</taxon>
        <taxon>Asteroideae</taxon>
        <taxon>Heliantheae alliance</taxon>
        <taxon>Heliantheae</taxon>
        <taxon>Ambrosia</taxon>
    </lineage>
</organism>
<sequence>MGWTIPLLNGASTSTYATWASKRTFAVGDTLLFNFTTGFHTVAEVSQSANPDPCSSNDTLSLYSTSPATITLTRPGTHYYICTIIGHCQLGQKLTINVSHFAATAPESTLTSTPIGSPIPLPWSASPPAFNKVVPITLLVVALAFFY</sequence>
<dbReference type="PANTHER" id="PTHR33021:SF543">
    <property type="entry name" value="PHYTOCYANIN DOMAIN, CUPREDOXIN"/>
    <property type="match status" value="1"/>
</dbReference>
<dbReference type="PROSITE" id="PS51485">
    <property type="entry name" value="PHYTOCYANIN"/>
    <property type="match status" value="1"/>
</dbReference>
<keyword evidence="5" id="KW-1185">Reference proteome</keyword>
<dbReference type="PANTHER" id="PTHR33021">
    <property type="entry name" value="BLUE COPPER PROTEIN"/>
    <property type="match status" value="1"/>
</dbReference>
<dbReference type="SUPFAM" id="SSF49503">
    <property type="entry name" value="Cupredoxins"/>
    <property type="match status" value="1"/>
</dbReference>
<dbReference type="Pfam" id="PF02298">
    <property type="entry name" value="Cu_bind_like"/>
    <property type="match status" value="1"/>
</dbReference>
<dbReference type="GO" id="GO:0005886">
    <property type="term" value="C:plasma membrane"/>
    <property type="evidence" value="ECO:0007669"/>
    <property type="project" value="TreeGrafter"/>
</dbReference>
<proteinExistence type="predicted"/>
<keyword evidence="2" id="KW-0325">Glycoprotein</keyword>
<gene>
    <name evidence="4" type="ORF">M8C21_008486</name>
</gene>
<evidence type="ECO:0000256" key="1">
    <source>
        <dbReference type="ARBA" id="ARBA00023157"/>
    </source>
</evidence>
<name>A0AAD5G120_AMBAR</name>
<feature type="domain" description="Phytocyanin" evidence="3">
    <location>
        <begin position="1"/>
        <end position="100"/>
    </location>
</feature>
<dbReference type="FunFam" id="2.60.40.420:FF:000034">
    <property type="entry name" value="Cupredoxin superfamily protein"/>
    <property type="match status" value="1"/>
</dbReference>
<dbReference type="GO" id="GO:0009055">
    <property type="term" value="F:electron transfer activity"/>
    <property type="evidence" value="ECO:0007669"/>
    <property type="project" value="InterPro"/>
</dbReference>
<keyword evidence="1" id="KW-1015">Disulfide bond</keyword>
<dbReference type="Proteomes" id="UP001206925">
    <property type="component" value="Unassembled WGS sequence"/>
</dbReference>
<dbReference type="AlphaFoldDB" id="A0AAD5G120"/>
<evidence type="ECO:0000313" key="4">
    <source>
        <dbReference type="EMBL" id="KAI7724419.1"/>
    </source>
</evidence>
<evidence type="ECO:0000313" key="5">
    <source>
        <dbReference type="Proteomes" id="UP001206925"/>
    </source>
</evidence>
<dbReference type="InterPro" id="IPR039391">
    <property type="entry name" value="Phytocyanin-like"/>
</dbReference>
<dbReference type="EMBL" id="JAMZMK010012224">
    <property type="protein sequence ID" value="KAI7724419.1"/>
    <property type="molecule type" value="Genomic_DNA"/>
</dbReference>
<dbReference type="InterPro" id="IPR003245">
    <property type="entry name" value="Phytocyanin_dom"/>
</dbReference>
<accession>A0AAD5G120</accession>
<reference evidence="4" key="1">
    <citation type="submission" date="2022-06" db="EMBL/GenBank/DDBJ databases">
        <title>Uncovering the hologenomic basis of an extraordinary plant invasion.</title>
        <authorList>
            <person name="Bieker V.C."/>
            <person name="Martin M.D."/>
            <person name="Gilbert T."/>
            <person name="Hodgins K."/>
            <person name="Battlay P."/>
            <person name="Petersen B."/>
            <person name="Wilson J."/>
        </authorList>
    </citation>
    <scope>NUCLEOTIDE SEQUENCE</scope>
    <source>
        <strain evidence="4">AA19_3_7</strain>
        <tissue evidence="4">Leaf</tissue>
    </source>
</reference>